<dbReference type="Pfam" id="PF00578">
    <property type="entry name" value="AhpC-TSA"/>
    <property type="match status" value="1"/>
</dbReference>
<dbReference type="CDD" id="cd02966">
    <property type="entry name" value="TlpA_like_family"/>
    <property type="match status" value="1"/>
</dbReference>
<proteinExistence type="predicted"/>
<keyword evidence="4" id="KW-1185">Reference proteome</keyword>
<dbReference type="SUPFAM" id="SSF52833">
    <property type="entry name" value="Thioredoxin-like"/>
    <property type="match status" value="2"/>
</dbReference>
<keyword evidence="1" id="KW-0732">Signal</keyword>
<dbReference type="PANTHER" id="PTHR42852:SF13">
    <property type="entry name" value="PROTEIN DIPZ"/>
    <property type="match status" value="1"/>
</dbReference>
<dbReference type="PROSITE" id="PS51257">
    <property type="entry name" value="PROKAR_LIPOPROTEIN"/>
    <property type="match status" value="1"/>
</dbReference>
<dbReference type="Proteomes" id="UP001499915">
    <property type="component" value="Unassembled WGS sequence"/>
</dbReference>
<evidence type="ECO:0000313" key="3">
    <source>
        <dbReference type="EMBL" id="GAA0695873.1"/>
    </source>
</evidence>
<dbReference type="InterPro" id="IPR036249">
    <property type="entry name" value="Thioredoxin-like_sf"/>
</dbReference>
<dbReference type="InterPro" id="IPR050553">
    <property type="entry name" value="Thioredoxin_ResA/DsbE_sf"/>
</dbReference>
<evidence type="ECO:0000259" key="2">
    <source>
        <dbReference type="PROSITE" id="PS51352"/>
    </source>
</evidence>
<evidence type="ECO:0000256" key="1">
    <source>
        <dbReference type="SAM" id="SignalP"/>
    </source>
</evidence>
<dbReference type="InterPro" id="IPR013766">
    <property type="entry name" value="Thioredoxin_domain"/>
</dbReference>
<organism evidence="3 4">
    <name type="scientific">Marinobacterium maritimum</name>
    <dbReference type="NCBI Taxonomy" id="500162"/>
    <lineage>
        <taxon>Bacteria</taxon>
        <taxon>Pseudomonadati</taxon>
        <taxon>Pseudomonadota</taxon>
        <taxon>Gammaproteobacteria</taxon>
        <taxon>Oceanospirillales</taxon>
        <taxon>Oceanospirillaceae</taxon>
        <taxon>Marinobacterium</taxon>
    </lineage>
</organism>
<dbReference type="EMBL" id="BAAAET010000003">
    <property type="protein sequence ID" value="GAA0695873.1"/>
    <property type="molecule type" value="Genomic_DNA"/>
</dbReference>
<reference evidence="4" key="1">
    <citation type="journal article" date="2019" name="Int. J. Syst. Evol. Microbiol.">
        <title>The Global Catalogue of Microorganisms (GCM) 10K type strain sequencing project: providing services to taxonomists for standard genome sequencing and annotation.</title>
        <authorList>
            <consortium name="The Broad Institute Genomics Platform"/>
            <consortium name="The Broad Institute Genome Sequencing Center for Infectious Disease"/>
            <person name="Wu L."/>
            <person name="Ma J."/>
        </authorList>
    </citation>
    <scope>NUCLEOTIDE SEQUENCE [LARGE SCALE GENOMIC DNA]</scope>
    <source>
        <strain evidence="4">JCM 15134</strain>
    </source>
</reference>
<name>A0ABP3TEL6_9GAMM</name>
<feature type="chain" id="PRO_5047043033" description="Thioredoxin domain-containing protein" evidence="1">
    <location>
        <begin position="21"/>
        <end position="305"/>
    </location>
</feature>
<dbReference type="Gene3D" id="3.40.30.10">
    <property type="entry name" value="Glutaredoxin"/>
    <property type="match status" value="2"/>
</dbReference>
<feature type="domain" description="Thioredoxin" evidence="2">
    <location>
        <begin position="16"/>
        <end position="161"/>
    </location>
</feature>
<protein>
    <recommendedName>
        <fullName evidence="2">Thioredoxin domain-containing protein</fullName>
    </recommendedName>
</protein>
<dbReference type="PROSITE" id="PS51352">
    <property type="entry name" value="THIOREDOXIN_2"/>
    <property type="match status" value="1"/>
</dbReference>
<feature type="signal peptide" evidence="1">
    <location>
        <begin position="1"/>
        <end position="20"/>
    </location>
</feature>
<comment type="caution">
    <text evidence="3">The sequence shown here is derived from an EMBL/GenBank/DDBJ whole genome shotgun (WGS) entry which is preliminary data.</text>
</comment>
<sequence length="305" mass="34947">MLRLRLMLAALVFISCSAMAETPAKILKTPISLLNGDTITLEEYQGKKPVYLKFWASWCQPCLKEMPHFQESQEKYGDQIKIISINIGINDTIEDMNKVALKYGLTMDSAYDSDGEVAQAFKFIGTPYHLLFDRHMNLVHRGHKADESLENKLQLLASQSDTEHASHAVFSEEEQALDLPIHAPQPTAIYFTSTWCDWYLKDTRPEVSENCSRSQVEFNKLVRKYDSVNWVLVVSRLWTAQSDLDDYVQKYDIPIKGLIDTSNKAFVNYNVKHYPTLIVFKGGKEVHRTLDLTRDSQLADMLESL</sequence>
<dbReference type="InterPro" id="IPR000866">
    <property type="entry name" value="AhpC/TSA"/>
</dbReference>
<accession>A0ABP3TEL6</accession>
<gene>
    <name evidence="3" type="ORF">GCM10009104_24670</name>
</gene>
<dbReference type="PANTHER" id="PTHR42852">
    <property type="entry name" value="THIOL:DISULFIDE INTERCHANGE PROTEIN DSBE"/>
    <property type="match status" value="1"/>
</dbReference>
<evidence type="ECO:0000313" key="4">
    <source>
        <dbReference type="Proteomes" id="UP001499915"/>
    </source>
</evidence>